<dbReference type="Gene3D" id="3.20.20.150">
    <property type="entry name" value="Divalent-metal-dependent TIM barrel enzymes"/>
    <property type="match status" value="1"/>
</dbReference>
<evidence type="ECO:0000256" key="4">
    <source>
        <dbReference type="ARBA" id="ARBA00022769"/>
    </source>
</evidence>
<keyword evidence="9" id="KW-1185">Reference proteome</keyword>
<proteinExistence type="predicted"/>
<dbReference type="PANTHER" id="PTHR31290">
    <property type="entry name" value="UV-DAMAGE ENDONUCLEASE"/>
    <property type="match status" value="1"/>
</dbReference>
<evidence type="ECO:0000313" key="8">
    <source>
        <dbReference type="EMBL" id="MDQ0223508.1"/>
    </source>
</evidence>
<feature type="domain" description="DUF1722" evidence="7">
    <location>
        <begin position="309"/>
        <end position="419"/>
    </location>
</feature>
<evidence type="ECO:0000256" key="5">
    <source>
        <dbReference type="ARBA" id="ARBA00022801"/>
    </source>
</evidence>
<evidence type="ECO:0000256" key="1">
    <source>
        <dbReference type="ARBA" id="ARBA00022722"/>
    </source>
</evidence>
<keyword evidence="6" id="KW-0234">DNA repair</keyword>
<name>A0ABT9YU46_9STRE</name>
<keyword evidence="2 8" id="KW-0255">Endonuclease</keyword>
<dbReference type="GO" id="GO:0016787">
    <property type="term" value="F:hydrolase activity"/>
    <property type="evidence" value="ECO:0007669"/>
    <property type="project" value="UniProtKB-KW"/>
</dbReference>
<dbReference type="Pfam" id="PF08349">
    <property type="entry name" value="DUF1722"/>
    <property type="match status" value="1"/>
</dbReference>
<keyword evidence="4" id="KW-0228">DNA excision</keyword>
<accession>A0ABT9YU46</accession>
<dbReference type="EMBL" id="JAUSTM010000032">
    <property type="protein sequence ID" value="MDQ0223508.1"/>
    <property type="molecule type" value="Genomic_DNA"/>
</dbReference>
<organism evidence="8 9">
    <name type="scientific">Streptococcus moroccensis</name>
    <dbReference type="NCBI Taxonomy" id="1451356"/>
    <lineage>
        <taxon>Bacteria</taxon>
        <taxon>Bacillati</taxon>
        <taxon>Bacillota</taxon>
        <taxon>Bacilli</taxon>
        <taxon>Lactobacillales</taxon>
        <taxon>Streptococcaceae</taxon>
        <taxon>Streptococcus</taxon>
    </lineage>
</organism>
<dbReference type="SUPFAM" id="SSF51658">
    <property type="entry name" value="Xylose isomerase-like"/>
    <property type="match status" value="1"/>
</dbReference>
<dbReference type="InterPro" id="IPR013560">
    <property type="entry name" value="DUF1722"/>
</dbReference>
<evidence type="ECO:0000313" key="9">
    <source>
        <dbReference type="Proteomes" id="UP001223079"/>
    </source>
</evidence>
<dbReference type="InterPro" id="IPR036237">
    <property type="entry name" value="Xyl_isomerase-like_sf"/>
</dbReference>
<keyword evidence="5 8" id="KW-0378">Hydrolase</keyword>
<evidence type="ECO:0000259" key="7">
    <source>
        <dbReference type="Pfam" id="PF08349"/>
    </source>
</evidence>
<keyword evidence="3" id="KW-0227">DNA damage</keyword>
<dbReference type="PANTHER" id="PTHR31290:SF5">
    <property type="entry name" value="UV-DAMAGE ENDONUCLEASE"/>
    <property type="match status" value="1"/>
</dbReference>
<comment type="caution">
    <text evidence="8">The sequence shown here is derived from an EMBL/GenBank/DDBJ whole genome shotgun (WGS) entry which is preliminary data.</text>
</comment>
<keyword evidence="1" id="KW-0540">Nuclease</keyword>
<dbReference type="RefSeq" id="WP_307122648.1">
    <property type="nucleotide sequence ID" value="NZ_JAUSTM010000032.1"/>
</dbReference>
<sequence>MIGYACLNESLPDSKIRTLRKANVTPDALRDIISHNLNVLNRMLDYNIKHHIQMFRMSSDIIPFGSDHETNTLNWASEFAESFARLGLKIAKYQLRLSMHPGQYTVLNSPDPAVVSRSIAELDYHARFMEALGLDRTHKMILHIGGVYGDKKAAMARFIEVYHTLSDNIKERLIIENDDRLYTISDVLSISQATGAPVVYDNLHNTSNLSDSNLSDADWLEQVVKTWKPEDGKPKIHYSQQRANARIGAHTQTIYLQSFLEFYQNISDFDVDIMLEVKDKNLSAVKCSLATHPGLQDIRLLEKEWAAYKYLILYYSPKHYQAIRQLLKDKTQFPVVKFYSLIEECLSEPPLDRYQINAIDHIWGYFKKKATDKEKASYLKAKTDLMAGKIKARRLLNWLYKLAIKYDQPYLKKSLIFHYRPHG</sequence>
<evidence type="ECO:0000256" key="3">
    <source>
        <dbReference type="ARBA" id="ARBA00022763"/>
    </source>
</evidence>
<dbReference type="Proteomes" id="UP001223079">
    <property type="component" value="Unassembled WGS sequence"/>
</dbReference>
<dbReference type="NCBIfam" id="TIGR00629">
    <property type="entry name" value="uvde"/>
    <property type="match status" value="1"/>
</dbReference>
<evidence type="ECO:0000256" key="6">
    <source>
        <dbReference type="ARBA" id="ARBA00023204"/>
    </source>
</evidence>
<dbReference type="Pfam" id="PF03851">
    <property type="entry name" value="UvdE"/>
    <property type="match status" value="1"/>
</dbReference>
<dbReference type="InterPro" id="IPR004601">
    <property type="entry name" value="UvdE"/>
</dbReference>
<dbReference type="GO" id="GO:0004519">
    <property type="term" value="F:endonuclease activity"/>
    <property type="evidence" value="ECO:0007669"/>
    <property type="project" value="UniProtKB-KW"/>
</dbReference>
<reference evidence="8 9" key="1">
    <citation type="submission" date="2023-07" db="EMBL/GenBank/DDBJ databases">
        <title>Genomic Encyclopedia of Type Strains, Phase IV (KMG-IV): sequencing the most valuable type-strain genomes for metagenomic binning, comparative biology and taxonomic classification.</title>
        <authorList>
            <person name="Goeker M."/>
        </authorList>
    </citation>
    <scope>NUCLEOTIDE SEQUENCE [LARGE SCALE GENOMIC DNA]</scope>
    <source>
        <strain evidence="8 9">DSM 105143</strain>
    </source>
</reference>
<protein>
    <submittedName>
        <fullName evidence="8">UV DNA damage endonuclease</fullName>
        <ecNumber evidence="8">3.-.-.-</ecNumber>
    </submittedName>
</protein>
<dbReference type="EC" id="3.-.-.-" evidence="8"/>
<gene>
    <name evidence="8" type="ORF">J2S23_002085</name>
</gene>
<evidence type="ECO:0000256" key="2">
    <source>
        <dbReference type="ARBA" id="ARBA00022759"/>
    </source>
</evidence>